<reference evidence="4" key="1">
    <citation type="submission" date="2022-07" db="EMBL/GenBank/DDBJ databases">
        <title>Genome Sequence of Physisporinus lineatus.</title>
        <authorList>
            <person name="Buettner E."/>
        </authorList>
    </citation>
    <scope>NUCLEOTIDE SEQUENCE</scope>
    <source>
        <strain evidence="4">VT162</strain>
    </source>
</reference>
<dbReference type="Proteomes" id="UP001212997">
    <property type="component" value="Unassembled WGS sequence"/>
</dbReference>
<protein>
    <recommendedName>
        <fullName evidence="3">CUE domain-containing protein</fullName>
    </recommendedName>
</protein>
<evidence type="ECO:0000313" key="4">
    <source>
        <dbReference type="EMBL" id="KAJ3481499.1"/>
    </source>
</evidence>
<dbReference type="Pfam" id="PF02845">
    <property type="entry name" value="CUE"/>
    <property type="match status" value="1"/>
</dbReference>
<evidence type="ECO:0000256" key="1">
    <source>
        <dbReference type="SAM" id="MobiDB-lite"/>
    </source>
</evidence>
<feature type="region of interest" description="Disordered" evidence="1">
    <location>
        <begin position="145"/>
        <end position="171"/>
    </location>
</feature>
<organism evidence="4 5">
    <name type="scientific">Meripilus lineatus</name>
    <dbReference type="NCBI Taxonomy" id="2056292"/>
    <lineage>
        <taxon>Eukaryota</taxon>
        <taxon>Fungi</taxon>
        <taxon>Dikarya</taxon>
        <taxon>Basidiomycota</taxon>
        <taxon>Agaricomycotina</taxon>
        <taxon>Agaricomycetes</taxon>
        <taxon>Polyporales</taxon>
        <taxon>Meripilaceae</taxon>
        <taxon>Meripilus</taxon>
    </lineage>
</organism>
<dbReference type="CDD" id="cd14424">
    <property type="entry name" value="CUE_Cue1p_like"/>
    <property type="match status" value="1"/>
</dbReference>
<accession>A0AAD5V422</accession>
<dbReference type="GO" id="GO:0043130">
    <property type="term" value="F:ubiquitin binding"/>
    <property type="evidence" value="ECO:0007669"/>
    <property type="project" value="InterPro"/>
</dbReference>
<feature type="domain" description="CUE" evidence="3">
    <location>
        <begin position="44"/>
        <end position="86"/>
    </location>
</feature>
<dbReference type="SMART" id="SM00546">
    <property type="entry name" value="CUE"/>
    <property type="match status" value="1"/>
</dbReference>
<comment type="caution">
    <text evidence="4">The sequence shown here is derived from an EMBL/GenBank/DDBJ whole genome shotgun (WGS) entry which is preliminary data.</text>
</comment>
<evidence type="ECO:0000259" key="3">
    <source>
        <dbReference type="PROSITE" id="PS51140"/>
    </source>
</evidence>
<evidence type="ECO:0000256" key="2">
    <source>
        <dbReference type="SAM" id="SignalP"/>
    </source>
</evidence>
<name>A0AAD5V422_9APHY</name>
<feature type="compositionally biased region" description="Low complexity" evidence="1">
    <location>
        <begin position="109"/>
        <end position="127"/>
    </location>
</feature>
<sequence>MGEVVNVLVAFAVIVFIVRWATTGKDSPAERSATSVLGFRPKNVTPEMVETVHGMFPDIPSDNIRYDLLRTGSVQVTSNKLIERGFLPPPPPAYFTLYPRTPANPPPQNNNRPQPAAHPAPASSTTPQETLISRYHLQDRIIDTGASSSVSVTPEEAGGKAVWEDSAEKREASLRERKARMILAARERLLSQQAKDQAATSSSSS</sequence>
<dbReference type="PROSITE" id="PS51140">
    <property type="entry name" value="CUE"/>
    <property type="match status" value="1"/>
</dbReference>
<keyword evidence="2" id="KW-0732">Signal</keyword>
<proteinExistence type="predicted"/>
<evidence type="ECO:0000313" key="5">
    <source>
        <dbReference type="Proteomes" id="UP001212997"/>
    </source>
</evidence>
<dbReference type="AlphaFoldDB" id="A0AAD5V422"/>
<feature type="chain" id="PRO_5042215715" description="CUE domain-containing protein" evidence="2">
    <location>
        <begin position="24"/>
        <end position="205"/>
    </location>
</feature>
<feature type="compositionally biased region" description="Basic and acidic residues" evidence="1">
    <location>
        <begin position="162"/>
        <end position="171"/>
    </location>
</feature>
<keyword evidence="5" id="KW-1185">Reference proteome</keyword>
<feature type="region of interest" description="Disordered" evidence="1">
    <location>
        <begin position="93"/>
        <end position="127"/>
    </location>
</feature>
<gene>
    <name evidence="4" type="ORF">NLI96_g7616</name>
</gene>
<feature type="signal peptide" evidence="2">
    <location>
        <begin position="1"/>
        <end position="23"/>
    </location>
</feature>
<dbReference type="Gene3D" id="1.10.8.10">
    <property type="entry name" value="DNA helicase RuvA subunit, C-terminal domain"/>
    <property type="match status" value="1"/>
</dbReference>
<dbReference type="EMBL" id="JANAWD010000318">
    <property type="protein sequence ID" value="KAJ3481499.1"/>
    <property type="molecule type" value="Genomic_DNA"/>
</dbReference>
<dbReference type="InterPro" id="IPR003892">
    <property type="entry name" value="CUE"/>
</dbReference>